<dbReference type="AlphaFoldDB" id="A0A6V7X8Y3"/>
<name>A0A6V7X8Y3_MELEN</name>
<dbReference type="EMBL" id="CAJEWN010001232">
    <property type="protein sequence ID" value="CAD2195622.1"/>
    <property type="molecule type" value="Genomic_DNA"/>
</dbReference>
<accession>A0A6V7X8Y3</accession>
<proteinExistence type="predicted"/>
<protein>
    <submittedName>
        <fullName evidence="1">Uncharacterized protein</fullName>
    </submittedName>
</protein>
<evidence type="ECO:0000313" key="2">
    <source>
        <dbReference type="Proteomes" id="UP000580250"/>
    </source>
</evidence>
<sequence length="54" mass="6137">MQENNRDLTNISRLHKYFVSLSLSNSLLGFVNIVKLFCAHSTNIGQFLAISFFS</sequence>
<gene>
    <name evidence="1" type="ORF">MENT_LOCUS48726</name>
</gene>
<dbReference type="Proteomes" id="UP000580250">
    <property type="component" value="Unassembled WGS sequence"/>
</dbReference>
<reference evidence="1 2" key="1">
    <citation type="submission" date="2020-08" db="EMBL/GenBank/DDBJ databases">
        <authorList>
            <person name="Koutsovoulos G."/>
            <person name="Danchin GJ E."/>
        </authorList>
    </citation>
    <scope>NUCLEOTIDE SEQUENCE [LARGE SCALE GENOMIC DNA]</scope>
</reference>
<comment type="caution">
    <text evidence="1">The sequence shown here is derived from an EMBL/GenBank/DDBJ whole genome shotgun (WGS) entry which is preliminary data.</text>
</comment>
<organism evidence="1 2">
    <name type="scientific">Meloidogyne enterolobii</name>
    <name type="common">Root-knot nematode worm</name>
    <name type="synonym">Meloidogyne mayaguensis</name>
    <dbReference type="NCBI Taxonomy" id="390850"/>
    <lineage>
        <taxon>Eukaryota</taxon>
        <taxon>Metazoa</taxon>
        <taxon>Ecdysozoa</taxon>
        <taxon>Nematoda</taxon>
        <taxon>Chromadorea</taxon>
        <taxon>Rhabditida</taxon>
        <taxon>Tylenchina</taxon>
        <taxon>Tylenchomorpha</taxon>
        <taxon>Tylenchoidea</taxon>
        <taxon>Meloidogynidae</taxon>
        <taxon>Meloidogyninae</taxon>
        <taxon>Meloidogyne</taxon>
    </lineage>
</organism>
<evidence type="ECO:0000313" key="1">
    <source>
        <dbReference type="EMBL" id="CAD2195622.1"/>
    </source>
</evidence>